<dbReference type="EMBL" id="JQAN02000006">
    <property type="protein sequence ID" value="PPD58589.1"/>
    <property type="molecule type" value="Genomic_DNA"/>
</dbReference>
<reference evidence="1 2" key="1">
    <citation type="journal article" date="2017" name="ISME J.">
        <title>Grape pomace compost harbors organohalide-respiring Dehalogenimonas species with novel reductive dehalogenase genes.</title>
        <authorList>
            <person name="Yang Y."/>
            <person name="Higgins S.A."/>
            <person name="Yan J."/>
            <person name="Simsir B."/>
            <person name="Chourey K."/>
            <person name="Iyer R."/>
            <person name="Hettich R.L."/>
            <person name="Baldwin B."/>
            <person name="Ogles D.M."/>
            <person name="Loffler F.E."/>
        </authorList>
    </citation>
    <scope>NUCLEOTIDE SEQUENCE [LARGE SCALE GENOMIC DNA]</scope>
    <source>
        <strain evidence="1 2">GP</strain>
    </source>
</reference>
<dbReference type="PANTHER" id="PTHR36833:SF2">
    <property type="entry name" value="SLR0610 PROTEIN"/>
    <property type="match status" value="1"/>
</dbReference>
<dbReference type="OrthoDB" id="3818833at2"/>
<organism evidence="1 2">
    <name type="scientific">Dehalogenimonas etheniformans</name>
    <dbReference type="NCBI Taxonomy" id="1536648"/>
    <lineage>
        <taxon>Bacteria</taxon>
        <taxon>Bacillati</taxon>
        <taxon>Chloroflexota</taxon>
        <taxon>Dehalococcoidia</taxon>
        <taxon>Dehalococcoidales</taxon>
        <taxon>Dehalococcoidaceae</taxon>
        <taxon>Dehalogenimonas</taxon>
    </lineage>
</organism>
<comment type="caution">
    <text evidence="1">The sequence shown here is derived from an EMBL/GenBank/DDBJ whole genome shotgun (WGS) entry which is preliminary data.</text>
</comment>
<dbReference type="InterPro" id="IPR010390">
    <property type="entry name" value="ABC-2_transporter-like"/>
</dbReference>
<proteinExistence type="predicted"/>
<name>A0A2P5P8H0_9CHLR</name>
<accession>A0A2P5P8H0</accession>
<keyword evidence="2" id="KW-1185">Reference proteome</keyword>
<dbReference type="PANTHER" id="PTHR36833">
    <property type="entry name" value="SLR0610 PROTEIN-RELATED"/>
    <property type="match status" value="1"/>
</dbReference>
<dbReference type="Pfam" id="PF06182">
    <property type="entry name" value="ABC2_membrane_6"/>
    <property type="match status" value="1"/>
</dbReference>
<evidence type="ECO:0000313" key="2">
    <source>
        <dbReference type="Proteomes" id="UP000235653"/>
    </source>
</evidence>
<dbReference type="RefSeq" id="WP_102330073.1">
    <property type="nucleotide sequence ID" value="NZ_CP058566.2"/>
</dbReference>
<dbReference type="Proteomes" id="UP000235653">
    <property type="component" value="Unassembled WGS sequence"/>
</dbReference>
<sequence>MRYLRLAAAFFRIALLGELAYRANFWWRLFQSILNLGVALSGVWVIFSYTDSLGGWKPEEVVALVGVYLLVGGIMGLVIQPGMEELIESVRTGELDFILTKPEDGQLLVSIRRYDIWEIIDFFLGAGVLVVALTRLGSQIGLIQATEFILLLLCGGIIVYCFWLMLSSLSFWLVRVENILVIFQSLYEAGRWPISLYPGWLRYGLTFIIPVAFAVTVPAEALTGRLNWPTVAGAATLAVGLFILSRIIWKAGMRRYSGASA</sequence>
<gene>
    <name evidence="1" type="ORF">JP09_001525</name>
</gene>
<protein>
    <submittedName>
        <fullName evidence="1">ABC transporter permease</fullName>
    </submittedName>
</protein>
<evidence type="ECO:0000313" key="1">
    <source>
        <dbReference type="EMBL" id="PPD58589.1"/>
    </source>
</evidence>
<dbReference type="AlphaFoldDB" id="A0A2P5P8H0"/>